<organism evidence="3 4">
    <name type="scientific">Aedes albopictus</name>
    <name type="common">Asian tiger mosquito</name>
    <name type="synonym">Stegomyia albopicta</name>
    <dbReference type="NCBI Taxonomy" id="7160"/>
    <lineage>
        <taxon>Eukaryota</taxon>
        <taxon>Metazoa</taxon>
        <taxon>Ecdysozoa</taxon>
        <taxon>Arthropoda</taxon>
        <taxon>Hexapoda</taxon>
        <taxon>Insecta</taxon>
        <taxon>Pterygota</taxon>
        <taxon>Neoptera</taxon>
        <taxon>Endopterygota</taxon>
        <taxon>Diptera</taxon>
        <taxon>Nematocera</taxon>
        <taxon>Culicoidea</taxon>
        <taxon>Culicidae</taxon>
        <taxon>Culicinae</taxon>
        <taxon>Aedini</taxon>
        <taxon>Aedes</taxon>
        <taxon>Stegomyia</taxon>
    </lineage>
</organism>
<protein>
    <recommendedName>
        <fullName evidence="2">DUF4780 domain-containing protein</fullName>
    </recommendedName>
</protein>
<feature type="region of interest" description="Disordered" evidence="1">
    <location>
        <begin position="396"/>
        <end position="485"/>
    </location>
</feature>
<feature type="domain" description="DUF4780" evidence="2">
    <location>
        <begin position="222"/>
        <end position="390"/>
    </location>
</feature>
<name>A0ABM1ZEW6_AEDAL</name>
<feature type="compositionally biased region" description="Polar residues" evidence="1">
    <location>
        <begin position="130"/>
        <end position="140"/>
    </location>
</feature>
<dbReference type="Pfam" id="PF16012">
    <property type="entry name" value="DUF4780"/>
    <property type="match status" value="1"/>
</dbReference>
<sequence>MNHEKTVINTIVHSEPEEVDMEVAESRENDLLSDSASEVPSCSSSILNTPKNDLVESDSDDDGINVTIKPISSVIFRSAIESEINNSRSLSDSEPKIKWRKNMSKGQRNKMKKCLEAGLNKHEARKQVFSNVTPGTPNTTKRLREGEQGSSEENPNAKRTKENLCPKMRAGLISSNIQDKYMKEKETVKNSGKAALKVPEYSGNLPAIPNSTKHYYRDAARMVKMGILVKDYPNHQMTTEQLDALQEAILLKIENQRHEKVKPKFTKCSYRHGYLVLDCKDSVTANWLKDVTGMLSPWENAELIALDEKDIPRPEVFHAFFPLSADYSDERLRGLIESQNDGLSTKGWRILTRSNANKHAEWMLNVDEGSLEILSQRNFILNFRFGETQLRKVKYPGQRHSEITATPPKGNASTVGAKSNITEYTKEPFIGSSSKDGQHSTKRSVPERMPDKMRETRVFLENENDRTIASCKGKEKRSLPSHETD</sequence>
<feature type="region of interest" description="Disordered" evidence="1">
    <location>
        <begin position="23"/>
        <end position="61"/>
    </location>
</feature>
<dbReference type="RefSeq" id="XP_062710111.1">
    <property type="nucleotide sequence ID" value="XM_062854127.1"/>
</dbReference>
<evidence type="ECO:0000313" key="3">
    <source>
        <dbReference type="EnsemblMetazoa" id="AALFPA23_017783.P26054"/>
    </source>
</evidence>
<dbReference type="EnsemblMetazoa" id="AALFPA23_017783.R26054">
    <property type="protein sequence ID" value="AALFPA23_017783.P26054"/>
    <property type="gene ID" value="AALFPA23_017783"/>
</dbReference>
<feature type="region of interest" description="Disordered" evidence="1">
    <location>
        <begin position="130"/>
        <end position="160"/>
    </location>
</feature>
<evidence type="ECO:0000256" key="1">
    <source>
        <dbReference type="SAM" id="MobiDB-lite"/>
    </source>
</evidence>
<dbReference type="GeneID" id="134288657"/>
<keyword evidence="4" id="KW-1185">Reference proteome</keyword>
<feature type="compositionally biased region" description="Basic and acidic residues" evidence="1">
    <location>
        <begin position="436"/>
        <end position="485"/>
    </location>
</feature>
<reference evidence="3" key="2">
    <citation type="submission" date="2025-05" db="UniProtKB">
        <authorList>
            <consortium name="EnsemblMetazoa"/>
        </authorList>
    </citation>
    <scope>IDENTIFICATION</scope>
    <source>
        <strain evidence="3">Foshan</strain>
    </source>
</reference>
<dbReference type="Proteomes" id="UP000069940">
    <property type="component" value="Unassembled WGS sequence"/>
</dbReference>
<feature type="compositionally biased region" description="Polar residues" evidence="1">
    <location>
        <begin position="411"/>
        <end position="423"/>
    </location>
</feature>
<evidence type="ECO:0000259" key="2">
    <source>
        <dbReference type="Pfam" id="PF16012"/>
    </source>
</evidence>
<evidence type="ECO:0000313" key="4">
    <source>
        <dbReference type="Proteomes" id="UP000069940"/>
    </source>
</evidence>
<accession>A0ABM1ZEW6</accession>
<dbReference type="InterPro" id="IPR031961">
    <property type="entry name" value="DUF4780"/>
</dbReference>
<feature type="compositionally biased region" description="Polar residues" evidence="1">
    <location>
        <begin position="32"/>
        <end position="51"/>
    </location>
</feature>
<reference evidence="4" key="1">
    <citation type="journal article" date="2015" name="Proc. Natl. Acad. Sci. U.S.A.">
        <title>Genome sequence of the Asian Tiger mosquito, Aedes albopictus, reveals insights into its biology, genetics, and evolution.</title>
        <authorList>
            <person name="Chen X.G."/>
            <person name="Jiang X."/>
            <person name="Gu J."/>
            <person name="Xu M."/>
            <person name="Wu Y."/>
            <person name="Deng Y."/>
            <person name="Zhang C."/>
            <person name="Bonizzoni M."/>
            <person name="Dermauw W."/>
            <person name="Vontas J."/>
            <person name="Armbruster P."/>
            <person name="Huang X."/>
            <person name="Yang Y."/>
            <person name="Zhang H."/>
            <person name="He W."/>
            <person name="Peng H."/>
            <person name="Liu Y."/>
            <person name="Wu K."/>
            <person name="Chen J."/>
            <person name="Lirakis M."/>
            <person name="Topalis P."/>
            <person name="Van Leeuwen T."/>
            <person name="Hall A.B."/>
            <person name="Jiang X."/>
            <person name="Thorpe C."/>
            <person name="Mueller R.L."/>
            <person name="Sun C."/>
            <person name="Waterhouse R.M."/>
            <person name="Yan G."/>
            <person name="Tu Z.J."/>
            <person name="Fang X."/>
            <person name="James A.A."/>
        </authorList>
    </citation>
    <scope>NUCLEOTIDE SEQUENCE [LARGE SCALE GENOMIC DNA]</scope>
    <source>
        <strain evidence="4">Foshan</strain>
    </source>
</reference>
<proteinExistence type="predicted"/>